<dbReference type="RefSeq" id="WP_152947894.1">
    <property type="nucleotide sequence ID" value="NZ_WHYR01000049.1"/>
</dbReference>
<dbReference type="EMBL" id="WHYR01000049">
    <property type="protein sequence ID" value="MQL53419.1"/>
    <property type="molecule type" value="Genomic_DNA"/>
</dbReference>
<dbReference type="Pfam" id="PF07900">
    <property type="entry name" value="DUF1670"/>
    <property type="match status" value="1"/>
</dbReference>
<name>A0A6N7IV85_9FIRM</name>
<evidence type="ECO:0000313" key="1">
    <source>
        <dbReference type="EMBL" id="MQL53419.1"/>
    </source>
</evidence>
<keyword evidence="2" id="KW-1185">Reference proteome</keyword>
<protein>
    <submittedName>
        <fullName evidence="1">DUF1670 domain-containing protein</fullName>
    </submittedName>
</protein>
<accession>A0A6N7IV85</accession>
<dbReference type="OrthoDB" id="2112277at2"/>
<sequence>MGEKNLFNAQRCELIRRFDLNKESWLADEICLRFNQLMDEDEAGDGIERLKPGELLISFQGKRVVIPLLSAEVISILQRSGSFSRAKATVEKMALKAIKRVVPGATMEELRAIISPRDRLPHTGDGDRQKVALPRYLAGPLAPPQMVYARTVDRPAGDDVLVPQAVVDKMLAFLVQEEHISRARALAMIFRLACLRELYCPPLGRVRPGQVAWIGISTTDRQQREHQTAYREQVPLLLTLHTQEELKHLARVKSLSELEAIQQAQMARVLTEAYLQGGLLALVDLQQLFLRSYQTFSRLLRQFMVDHQMVLPTPGTILDAGSAMTHKDIIIGFYLKGYFSHDIARITRHSPEAVDRYIDDFERVLILHTYGLPLELMARVVKRGPTLVAEYLNIIAEHFPDREAVKSHLRLKGVKI</sequence>
<reference evidence="1 2" key="1">
    <citation type="submission" date="2019-10" db="EMBL/GenBank/DDBJ databases">
        <title>Comparative genomics of sulfur disproportionating microorganisms.</title>
        <authorList>
            <person name="Ward L.M."/>
            <person name="Bertran E."/>
            <person name="Johnston D."/>
        </authorList>
    </citation>
    <scope>NUCLEOTIDE SEQUENCE [LARGE SCALE GENOMIC DNA]</scope>
    <source>
        <strain evidence="1 2">DSM 14055</strain>
    </source>
</reference>
<gene>
    <name evidence="1" type="ORF">GFC01_14360</name>
</gene>
<comment type="caution">
    <text evidence="1">The sequence shown here is derived from an EMBL/GenBank/DDBJ whole genome shotgun (WGS) entry which is preliminary data.</text>
</comment>
<evidence type="ECO:0000313" key="2">
    <source>
        <dbReference type="Proteomes" id="UP000441717"/>
    </source>
</evidence>
<dbReference type="InterPro" id="IPR012872">
    <property type="entry name" value="DUF1670"/>
</dbReference>
<organism evidence="1 2">
    <name type="scientific">Desulfofundulus thermobenzoicus</name>
    <dbReference type="NCBI Taxonomy" id="29376"/>
    <lineage>
        <taxon>Bacteria</taxon>
        <taxon>Bacillati</taxon>
        <taxon>Bacillota</taxon>
        <taxon>Clostridia</taxon>
        <taxon>Eubacteriales</taxon>
        <taxon>Peptococcaceae</taxon>
        <taxon>Desulfofundulus</taxon>
    </lineage>
</organism>
<dbReference type="Proteomes" id="UP000441717">
    <property type="component" value="Unassembled WGS sequence"/>
</dbReference>
<proteinExistence type="predicted"/>
<dbReference type="AlphaFoldDB" id="A0A6N7IV85"/>